<dbReference type="InterPro" id="IPR032466">
    <property type="entry name" value="Metal_Hydrolase"/>
</dbReference>
<dbReference type="InterPro" id="IPR051781">
    <property type="entry name" value="Metallo-dep_Hydrolase"/>
</dbReference>
<dbReference type="Proteomes" id="UP001564626">
    <property type="component" value="Unassembled WGS sequence"/>
</dbReference>
<proteinExistence type="predicted"/>
<dbReference type="InterPro" id="IPR012696">
    <property type="entry name" value="PhnM"/>
</dbReference>
<evidence type="ECO:0000313" key="1">
    <source>
        <dbReference type="EMBL" id="MEY8042869.1"/>
    </source>
</evidence>
<evidence type="ECO:0000313" key="2">
    <source>
        <dbReference type="Proteomes" id="UP001564626"/>
    </source>
</evidence>
<sequence length="396" mass="40890">MSSATEQVTGWSLAATPRDYVLGHVRAVLPDRLLDDARIVVRGGRIAEVGPHPAATGCDVDGGGLLCLPGLVDVHSDALERERAPRPSAELPWDFALLSLEGKLRAAAVTTTFHGASFQNGNARGVGDRSVRNAHDLCAAVGQRDGSVVDHRVLYRLDVRSDAGAEALAAELDGADGVALVSHEDHTPGIGQYADPEKMAEYLIGADGMSPEQARQHVTDLTAERASRLDVREASLGWLGGLARAGRIRLLGHDPESAEEVAALCTRGGAVAEFPTTVAAAEAAREHGLPVVAGAPNALRGSSHSGNVSARELVARGLVTALASDYLPSGLLAAAFALAGEVGLPAALGLVTTGPAEVAGLADRGRLAEGLRADLALVERGPDWPVVRAVLNGGNR</sequence>
<dbReference type="PANTHER" id="PTHR43135:SF3">
    <property type="entry name" value="ALPHA-D-RIBOSE 1-METHYLPHOSPHONATE 5-TRIPHOSPHATE DIPHOSPHATASE"/>
    <property type="match status" value="1"/>
</dbReference>
<dbReference type="InterPro" id="IPR011059">
    <property type="entry name" value="Metal-dep_hydrolase_composite"/>
</dbReference>
<protein>
    <submittedName>
        <fullName evidence="1">Alpha-D-ribose 1-methylphosphonate 5-triphosphate diphosphatase</fullName>
        <ecNumber evidence="1">3.6.1.63</ecNumber>
    </submittedName>
</protein>
<dbReference type="NCBIfam" id="NF011990">
    <property type="entry name" value="PRK15446.2-6"/>
    <property type="match status" value="1"/>
</dbReference>
<dbReference type="EC" id="3.6.1.63" evidence="1"/>
<dbReference type="SUPFAM" id="SSF51556">
    <property type="entry name" value="Metallo-dependent hydrolases"/>
    <property type="match status" value="1"/>
</dbReference>
<name>A0ABV4CQ48_9PSEU</name>
<reference evidence="1 2" key="1">
    <citation type="submission" date="2024-08" db="EMBL/GenBank/DDBJ databases">
        <title>Genome mining of Saccharopolyspora cebuensis PGLac3 from Nigerian medicinal plant.</title>
        <authorList>
            <person name="Ezeobiora C.E."/>
            <person name="Igbokwe N.H."/>
            <person name="Amin D.H."/>
            <person name="Mendie U.E."/>
        </authorList>
    </citation>
    <scope>NUCLEOTIDE SEQUENCE [LARGE SCALE GENOMIC DNA]</scope>
    <source>
        <strain evidence="1 2">PGLac3</strain>
    </source>
</reference>
<dbReference type="EMBL" id="JBGEHV010000068">
    <property type="protein sequence ID" value="MEY8042869.1"/>
    <property type="molecule type" value="Genomic_DNA"/>
</dbReference>
<dbReference type="PANTHER" id="PTHR43135">
    <property type="entry name" value="ALPHA-D-RIBOSE 1-METHYLPHOSPHONATE 5-TRIPHOSPHATE DIPHOSPHATASE"/>
    <property type="match status" value="1"/>
</dbReference>
<dbReference type="GO" id="GO:0016787">
    <property type="term" value="F:hydrolase activity"/>
    <property type="evidence" value="ECO:0007669"/>
    <property type="project" value="UniProtKB-KW"/>
</dbReference>
<keyword evidence="2" id="KW-1185">Reference proteome</keyword>
<accession>A0ABV4CQ48</accession>
<dbReference type="PIRSF" id="PIRSF038971">
    <property type="entry name" value="PhnM"/>
    <property type="match status" value="1"/>
</dbReference>
<gene>
    <name evidence="1" type="ORF">AB8O55_25975</name>
</gene>
<dbReference type="Gene3D" id="3.20.20.140">
    <property type="entry name" value="Metal-dependent hydrolases"/>
    <property type="match status" value="1"/>
</dbReference>
<dbReference type="RefSeq" id="WP_345362742.1">
    <property type="nucleotide sequence ID" value="NZ_BAABII010000007.1"/>
</dbReference>
<keyword evidence="1" id="KW-0378">Hydrolase</keyword>
<dbReference type="SUPFAM" id="SSF51338">
    <property type="entry name" value="Composite domain of metallo-dependent hydrolases"/>
    <property type="match status" value="1"/>
</dbReference>
<organism evidence="1 2">
    <name type="scientific">Saccharopolyspora cebuensis</name>
    <dbReference type="NCBI Taxonomy" id="418759"/>
    <lineage>
        <taxon>Bacteria</taxon>
        <taxon>Bacillati</taxon>
        <taxon>Actinomycetota</taxon>
        <taxon>Actinomycetes</taxon>
        <taxon>Pseudonocardiales</taxon>
        <taxon>Pseudonocardiaceae</taxon>
        <taxon>Saccharopolyspora</taxon>
    </lineage>
</organism>
<dbReference type="Gene3D" id="2.30.40.10">
    <property type="entry name" value="Urease, subunit C, domain 1"/>
    <property type="match status" value="2"/>
</dbReference>
<dbReference type="NCBIfam" id="NF011984">
    <property type="entry name" value="PRK15446.1-5"/>
    <property type="match status" value="1"/>
</dbReference>
<comment type="caution">
    <text evidence="1">The sequence shown here is derived from an EMBL/GenBank/DDBJ whole genome shotgun (WGS) entry which is preliminary data.</text>
</comment>